<dbReference type="eggNOG" id="arCOG04150">
    <property type="taxonomic scope" value="Archaea"/>
</dbReference>
<sequence>MFVSVPDEKLELVKSLLSDLSRSGGIEILYDERSKNFIVDPKNQNPYQALKTVSVINALGLGVPVSDAFKLIGEEYILDVIDLKQLSHDKAVMSRIKGRIIGEGGKTKRIIQEYTGVTIVVSDHHVALIGTYEQIPIAKKALELILKGKEHSTVYRYLDKAEEELVRYRSSLRREKLGLT</sequence>
<evidence type="ECO:0000313" key="5">
    <source>
        <dbReference type="Proteomes" id="UP000007812"/>
    </source>
</evidence>
<dbReference type="SMART" id="SM00322">
    <property type="entry name" value="KH"/>
    <property type="match status" value="1"/>
</dbReference>
<dbReference type="EMBL" id="CP002656">
    <property type="protein sequence ID" value="AEB95541.1"/>
    <property type="molecule type" value="Genomic_DNA"/>
</dbReference>
<dbReference type="HOGENOM" id="CLU_064992_3_1_2"/>
<dbReference type="PATRIC" id="fig|1006006.8.peg.1433"/>
<dbReference type="STRING" id="1006006.Mcup_1438"/>
<dbReference type="InterPro" id="IPR019964">
    <property type="entry name" value="KH_domain_protein_archaea"/>
</dbReference>
<dbReference type="RefSeq" id="WP_013738039.1">
    <property type="nucleotide sequence ID" value="NC_015435.1"/>
</dbReference>
<organism evidence="4 5">
    <name type="scientific">Metallosphaera cuprina (strain Ar-4)</name>
    <dbReference type="NCBI Taxonomy" id="1006006"/>
    <lineage>
        <taxon>Archaea</taxon>
        <taxon>Thermoproteota</taxon>
        <taxon>Thermoprotei</taxon>
        <taxon>Sulfolobales</taxon>
        <taxon>Sulfolobaceae</taxon>
        <taxon>Metallosphaera</taxon>
    </lineage>
</organism>
<reference evidence="4 5" key="1">
    <citation type="journal article" date="2011" name="J. Bacteriol.">
        <title>Complete genome sequence of Metallosphaera cuprina, a metal sulfide-oxidizing archaeon from a hot spring.</title>
        <authorList>
            <person name="Liu L.J."/>
            <person name="You X.Y."/>
            <person name="Zheng H."/>
            <person name="Wang S."/>
            <person name="Jiang C.Y."/>
            <person name="Liu S.J."/>
        </authorList>
    </citation>
    <scope>NUCLEOTIDE SEQUENCE [LARGE SCALE GENOMIC DNA]</scope>
    <source>
        <strain evidence="4 5">Ar-4</strain>
    </source>
</reference>
<dbReference type="SUPFAM" id="SSF54791">
    <property type="entry name" value="Eukaryotic type KH-domain (KH-domain type I)"/>
    <property type="match status" value="1"/>
</dbReference>
<dbReference type="GO" id="GO:0003723">
    <property type="term" value="F:RNA binding"/>
    <property type="evidence" value="ECO:0007669"/>
    <property type="project" value="UniProtKB-UniRule"/>
</dbReference>
<dbReference type="Pfam" id="PF22891">
    <property type="entry name" value="KH_PNO1_2nd"/>
    <property type="match status" value="1"/>
</dbReference>
<evidence type="ECO:0000259" key="3">
    <source>
        <dbReference type="SMART" id="SM00322"/>
    </source>
</evidence>
<evidence type="ECO:0000313" key="4">
    <source>
        <dbReference type="EMBL" id="AEB95541.1"/>
    </source>
</evidence>
<evidence type="ECO:0000256" key="1">
    <source>
        <dbReference type="ARBA" id="ARBA00022884"/>
    </source>
</evidence>
<proteinExistence type="predicted"/>
<dbReference type="InterPro" id="IPR036612">
    <property type="entry name" value="KH_dom_type_1_sf"/>
</dbReference>
<dbReference type="PROSITE" id="PS50084">
    <property type="entry name" value="KH_TYPE_1"/>
    <property type="match status" value="1"/>
</dbReference>
<evidence type="ECO:0000256" key="2">
    <source>
        <dbReference type="PROSITE-ProRule" id="PRU00117"/>
    </source>
</evidence>
<gene>
    <name evidence="4" type="ordered locus">Mcup_1438</name>
</gene>
<dbReference type="AlphaFoldDB" id="F4FYP3"/>
<dbReference type="InterPro" id="IPR004087">
    <property type="entry name" value="KH_dom"/>
</dbReference>
<dbReference type="Proteomes" id="UP000007812">
    <property type="component" value="Chromosome"/>
</dbReference>
<dbReference type="NCBIfam" id="NF010326">
    <property type="entry name" value="PRK13763.1-1"/>
    <property type="match status" value="1"/>
</dbReference>
<dbReference type="Gene3D" id="3.30.1370.10">
    <property type="entry name" value="K Homology domain, type 1"/>
    <property type="match status" value="2"/>
</dbReference>
<dbReference type="OrthoDB" id="7870at2157"/>
<keyword evidence="1 2" id="KW-0694">RNA-binding</keyword>
<keyword evidence="5" id="KW-1185">Reference proteome</keyword>
<dbReference type="PANTHER" id="PTHR12826:SF13">
    <property type="entry name" value="RNA-BINDING PROTEIN PNO1"/>
    <property type="match status" value="1"/>
</dbReference>
<dbReference type="GeneID" id="10493627"/>
<dbReference type="PANTHER" id="PTHR12826">
    <property type="entry name" value="RIBONUCLEASE Y"/>
    <property type="match status" value="1"/>
</dbReference>
<protein>
    <submittedName>
        <fullName evidence="4">RNA-processing protein</fullName>
    </submittedName>
</protein>
<dbReference type="InterPro" id="IPR055211">
    <property type="entry name" value="KH_PNO1_2nd"/>
</dbReference>
<dbReference type="NCBIfam" id="TIGR03665">
    <property type="entry name" value="arCOG04150"/>
    <property type="match status" value="1"/>
</dbReference>
<accession>F4FYP3</accession>
<dbReference type="KEGG" id="mcn:Mcup_1438"/>
<name>F4FYP3_METCR</name>
<feature type="domain" description="K Homology" evidence="3">
    <location>
        <begin position="84"/>
        <end position="147"/>
    </location>
</feature>